<reference evidence="2" key="1">
    <citation type="journal article" date="2014" name="Int. J. Syst. Evol. Microbiol.">
        <title>Complete genome sequence of Corynebacterium casei LMG S-19264T (=DSM 44701T), isolated from a smear-ripened cheese.</title>
        <authorList>
            <consortium name="US DOE Joint Genome Institute (JGI-PGF)"/>
            <person name="Walter F."/>
            <person name="Albersmeier A."/>
            <person name="Kalinowski J."/>
            <person name="Ruckert C."/>
        </authorList>
    </citation>
    <scope>NUCLEOTIDE SEQUENCE</scope>
    <source>
        <strain evidence="2">KCTC 22169</strain>
    </source>
</reference>
<dbReference type="Proteomes" id="UP000626148">
    <property type="component" value="Unassembled WGS sequence"/>
</dbReference>
<feature type="transmembrane region" description="Helical" evidence="1">
    <location>
        <begin position="26"/>
        <end position="45"/>
    </location>
</feature>
<keyword evidence="1" id="KW-0472">Membrane</keyword>
<keyword evidence="3" id="KW-1185">Reference proteome</keyword>
<gene>
    <name evidence="2" type="ORF">GCM10007392_43640</name>
</gene>
<accession>A0A918KSC7</accession>
<reference evidence="2" key="2">
    <citation type="submission" date="2020-09" db="EMBL/GenBank/DDBJ databases">
        <authorList>
            <person name="Sun Q."/>
            <person name="Kim S."/>
        </authorList>
    </citation>
    <scope>NUCLEOTIDE SEQUENCE</scope>
    <source>
        <strain evidence="2">KCTC 22169</strain>
    </source>
</reference>
<keyword evidence="1" id="KW-0812">Transmembrane</keyword>
<dbReference type="AlphaFoldDB" id="A0A918KSC7"/>
<evidence type="ECO:0000313" key="3">
    <source>
        <dbReference type="Proteomes" id="UP000626148"/>
    </source>
</evidence>
<dbReference type="EMBL" id="BMXR01000014">
    <property type="protein sequence ID" value="GGX71403.1"/>
    <property type="molecule type" value="Genomic_DNA"/>
</dbReference>
<evidence type="ECO:0008006" key="4">
    <source>
        <dbReference type="Google" id="ProtNLM"/>
    </source>
</evidence>
<sequence length="50" mass="5344">MRGGISVALVLSLPTGDERDLLMTVTYAVVLFSLLVQGLTVGRLARRLAT</sequence>
<protein>
    <recommendedName>
        <fullName evidence="4">Sodium/hydrogen exchanger family protein</fullName>
    </recommendedName>
</protein>
<comment type="caution">
    <text evidence="2">The sequence shown here is derived from an EMBL/GenBank/DDBJ whole genome shotgun (WGS) entry which is preliminary data.</text>
</comment>
<evidence type="ECO:0000313" key="2">
    <source>
        <dbReference type="EMBL" id="GGX71403.1"/>
    </source>
</evidence>
<proteinExistence type="predicted"/>
<organism evidence="2 3">
    <name type="scientific">Saccharospirillum salsuginis</name>
    <dbReference type="NCBI Taxonomy" id="418750"/>
    <lineage>
        <taxon>Bacteria</taxon>
        <taxon>Pseudomonadati</taxon>
        <taxon>Pseudomonadota</taxon>
        <taxon>Gammaproteobacteria</taxon>
        <taxon>Oceanospirillales</taxon>
        <taxon>Saccharospirillaceae</taxon>
        <taxon>Saccharospirillum</taxon>
    </lineage>
</organism>
<name>A0A918KSC7_9GAMM</name>
<keyword evidence="1" id="KW-1133">Transmembrane helix</keyword>
<evidence type="ECO:0000256" key="1">
    <source>
        <dbReference type="SAM" id="Phobius"/>
    </source>
</evidence>